<accession>A0AAN7Q230</accession>
<dbReference type="Gene3D" id="1.10.1450.10">
    <property type="entry name" value="Tetraspanin"/>
    <property type="match status" value="1"/>
</dbReference>
<reference evidence="8" key="1">
    <citation type="submission" date="2023-01" db="EMBL/GenBank/DDBJ databases">
        <title>Key to firefly adult light organ development and bioluminescence: homeobox transcription factors regulate luciferase expression and transportation to peroxisome.</title>
        <authorList>
            <person name="Fu X."/>
        </authorList>
    </citation>
    <scope>NUCLEOTIDE SEQUENCE [LARGE SCALE GENOMIC DNA]</scope>
</reference>
<gene>
    <name evidence="7" type="ORF">RN001_012907</name>
</gene>
<feature type="transmembrane region" description="Helical" evidence="5">
    <location>
        <begin position="114"/>
        <end position="137"/>
    </location>
</feature>
<keyword evidence="3 5" id="KW-1133">Transmembrane helix</keyword>
<dbReference type="CDD" id="cd03127">
    <property type="entry name" value="tetraspanin_LEL"/>
    <property type="match status" value="1"/>
</dbReference>
<dbReference type="InterPro" id="IPR008952">
    <property type="entry name" value="Tetraspanin_EC2_sf"/>
</dbReference>
<feature type="transmembrane region" description="Helical" evidence="5">
    <location>
        <begin position="272"/>
        <end position="292"/>
    </location>
</feature>
<name>A0AAN7Q230_9COLE</name>
<evidence type="ECO:0000256" key="1">
    <source>
        <dbReference type="ARBA" id="ARBA00004141"/>
    </source>
</evidence>
<evidence type="ECO:0000256" key="4">
    <source>
        <dbReference type="ARBA" id="ARBA00023136"/>
    </source>
</evidence>
<dbReference type="PRINTS" id="PR00259">
    <property type="entry name" value="TMFOUR"/>
</dbReference>
<dbReference type="Proteomes" id="UP001353858">
    <property type="component" value="Unassembled WGS sequence"/>
</dbReference>
<dbReference type="PANTHER" id="PTHR19282:SF28">
    <property type="entry name" value="TETRASPANIN"/>
    <property type="match status" value="1"/>
</dbReference>
<dbReference type="InterPro" id="IPR018499">
    <property type="entry name" value="Tetraspanin/Peripherin"/>
</dbReference>
<dbReference type="AlphaFoldDB" id="A0AAN7Q230"/>
<dbReference type="GO" id="GO:0005886">
    <property type="term" value="C:plasma membrane"/>
    <property type="evidence" value="ECO:0007669"/>
    <property type="project" value="TreeGrafter"/>
</dbReference>
<feature type="transmembrane region" description="Helical" evidence="5">
    <location>
        <begin position="28"/>
        <end position="55"/>
    </location>
</feature>
<keyword evidence="2 5" id="KW-0812">Transmembrane</keyword>
<evidence type="ECO:0000256" key="5">
    <source>
        <dbReference type="SAM" id="Phobius"/>
    </source>
</evidence>
<dbReference type="PANTHER" id="PTHR19282">
    <property type="entry name" value="TETRASPANIN"/>
    <property type="match status" value="1"/>
</dbReference>
<evidence type="ECO:0000313" key="8">
    <source>
        <dbReference type="Proteomes" id="UP001353858"/>
    </source>
</evidence>
<dbReference type="SUPFAM" id="SSF48652">
    <property type="entry name" value="Tetraspanin"/>
    <property type="match status" value="1"/>
</dbReference>
<organism evidence="7 8">
    <name type="scientific">Aquatica leii</name>
    <dbReference type="NCBI Taxonomy" id="1421715"/>
    <lineage>
        <taxon>Eukaryota</taxon>
        <taxon>Metazoa</taxon>
        <taxon>Ecdysozoa</taxon>
        <taxon>Arthropoda</taxon>
        <taxon>Hexapoda</taxon>
        <taxon>Insecta</taxon>
        <taxon>Pterygota</taxon>
        <taxon>Neoptera</taxon>
        <taxon>Endopterygota</taxon>
        <taxon>Coleoptera</taxon>
        <taxon>Polyphaga</taxon>
        <taxon>Elateriformia</taxon>
        <taxon>Elateroidea</taxon>
        <taxon>Lampyridae</taxon>
        <taxon>Luciolinae</taxon>
        <taxon>Aquatica</taxon>
    </lineage>
</organism>
<evidence type="ECO:0000256" key="2">
    <source>
        <dbReference type="ARBA" id="ARBA00022692"/>
    </source>
</evidence>
<comment type="subcellular location">
    <subcellularLocation>
        <location evidence="1">Membrane</location>
        <topology evidence="1">Multi-pass membrane protein</topology>
    </subcellularLocation>
</comment>
<dbReference type="Pfam" id="PF00335">
    <property type="entry name" value="Tetraspanin"/>
    <property type="match status" value="1"/>
</dbReference>
<feature type="transmembrane region" description="Helical" evidence="5">
    <location>
        <begin position="149"/>
        <end position="169"/>
    </location>
</feature>
<evidence type="ECO:0000256" key="6">
    <source>
        <dbReference type="SAM" id="SignalP"/>
    </source>
</evidence>
<protein>
    <recommendedName>
        <fullName evidence="9">Tetraspanin</fullName>
    </recommendedName>
</protein>
<sequence length="318" mass="35841">MICIGVFMLLVSLYGALPRSTMKIDTYILLNCLLGMLVNATQTIPYFGTTTSISVMLNYSYSMTQGSNFGLKCMKYMLLVSNLMFMVIGILMIYMGDMVVSIYDDFKIFIKPQYFSPAFFMVCIGAFVLLVSLYGCIGAILHSTMMINTYIFLMCVLVILEIATAVTAFTKRYDIDTFINNSMYRSMNFYKTDAQFTNSWNFIQNKFLCCGVHDINDWSMYNITETTIVFGTNAFGIPKSCCAVPDCTAIVITGCRNYISSVISESGFVLEFFAVCVAITQFLGIGFGHILAKTIKQAESKNKIIRQQITYDKLILYK</sequence>
<evidence type="ECO:0008006" key="9">
    <source>
        <dbReference type="Google" id="ProtNLM"/>
    </source>
</evidence>
<dbReference type="EMBL" id="JARPUR010000005">
    <property type="protein sequence ID" value="KAK4876485.1"/>
    <property type="molecule type" value="Genomic_DNA"/>
</dbReference>
<keyword evidence="6" id="KW-0732">Signal</keyword>
<feature type="chain" id="PRO_5042886063" description="Tetraspanin" evidence="6">
    <location>
        <begin position="19"/>
        <end position="318"/>
    </location>
</feature>
<evidence type="ECO:0000313" key="7">
    <source>
        <dbReference type="EMBL" id="KAK4876485.1"/>
    </source>
</evidence>
<keyword evidence="4 5" id="KW-0472">Membrane</keyword>
<keyword evidence="8" id="KW-1185">Reference proteome</keyword>
<comment type="caution">
    <text evidence="7">The sequence shown here is derived from an EMBL/GenBank/DDBJ whole genome shotgun (WGS) entry which is preliminary data.</text>
</comment>
<feature type="signal peptide" evidence="6">
    <location>
        <begin position="1"/>
        <end position="18"/>
    </location>
</feature>
<proteinExistence type="predicted"/>
<evidence type="ECO:0000256" key="3">
    <source>
        <dbReference type="ARBA" id="ARBA00022989"/>
    </source>
</evidence>
<feature type="transmembrane region" description="Helical" evidence="5">
    <location>
        <begin position="76"/>
        <end position="94"/>
    </location>
</feature>